<evidence type="ECO:0000256" key="6">
    <source>
        <dbReference type="ARBA" id="ARBA00022777"/>
    </source>
</evidence>
<dbReference type="EC" id="2.7.13.3" evidence="2"/>
<dbReference type="Pfam" id="PF00512">
    <property type="entry name" value="HisKA"/>
    <property type="match status" value="1"/>
</dbReference>
<dbReference type="PANTHER" id="PTHR43065">
    <property type="entry name" value="SENSOR HISTIDINE KINASE"/>
    <property type="match status" value="1"/>
</dbReference>
<dbReference type="Pfam" id="PF02518">
    <property type="entry name" value="HATPase_c"/>
    <property type="match status" value="1"/>
</dbReference>
<protein>
    <recommendedName>
        <fullName evidence="2">histidine kinase</fullName>
        <ecNumber evidence="2">2.7.13.3</ecNumber>
    </recommendedName>
</protein>
<dbReference type="InterPro" id="IPR005467">
    <property type="entry name" value="His_kinase_dom"/>
</dbReference>
<evidence type="ECO:0000256" key="7">
    <source>
        <dbReference type="ARBA" id="ARBA00022840"/>
    </source>
</evidence>
<accession>A0A7V1I3W1</accession>
<feature type="domain" description="Histidine kinase" evidence="10">
    <location>
        <begin position="79"/>
        <end position="290"/>
    </location>
</feature>
<reference evidence="11" key="1">
    <citation type="journal article" date="2020" name="mSystems">
        <title>Genome- and Community-Level Interaction Insights into Carbon Utilization and Element Cycling Functions of Hydrothermarchaeota in Hydrothermal Sediment.</title>
        <authorList>
            <person name="Zhou Z."/>
            <person name="Liu Y."/>
            <person name="Xu W."/>
            <person name="Pan J."/>
            <person name="Luo Z.H."/>
            <person name="Li M."/>
        </authorList>
    </citation>
    <scope>NUCLEOTIDE SEQUENCE [LARGE SCALE GENOMIC DNA]</scope>
    <source>
        <strain evidence="11">HyVt-45</strain>
    </source>
</reference>
<dbReference type="EMBL" id="DRKW01000115">
    <property type="protein sequence ID" value="HEB73979.1"/>
    <property type="molecule type" value="Genomic_DNA"/>
</dbReference>
<dbReference type="SUPFAM" id="SSF55874">
    <property type="entry name" value="ATPase domain of HSP90 chaperone/DNA topoisomerase II/histidine kinase"/>
    <property type="match status" value="1"/>
</dbReference>
<comment type="caution">
    <text evidence="11">The sequence shown here is derived from an EMBL/GenBank/DDBJ whole genome shotgun (WGS) entry which is preliminary data.</text>
</comment>
<dbReference type="Gene3D" id="3.30.565.10">
    <property type="entry name" value="Histidine kinase-like ATPase, C-terminal domain"/>
    <property type="match status" value="1"/>
</dbReference>
<evidence type="ECO:0000256" key="2">
    <source>
        <dbReference type="ARBA" id="ARBA00012438"/>
    </source>
</evidence>
<keyword evidence="4" id="KW-0808">Transferase</keyword>
<evidence type="ECO:0000256" key="5">
    <source>
        <dbReference type="ARBA" id="ARBA00022741"/>
    </source>
</evidence>
<dbReference type="AlphaFoldDB" id="A0A7V1I3W1"/>
<evidence type="ECO:0000313" key="11">
    <source>
        <dbReference type="EMBL" id="HEB73979.1"/>
    </source>
</evidence>
<dbReference type="Gene3D" id="1.10.287.130">
    <property type="match status" value="1"/>
</dbReference>
<evidence type="ECO:0000256" key="9">
    <source>
        <dbReference type="SAM" id="Coils"/>
    </source>
</evidence>
<dbReference type="SMART" id="SM00387">
    <property type="entry name" value="HATPase_c"/>
    <property type="match status" value="1"/>
</dbReference>
<evidence type="ECO:0000256" key="4">
    <source>
        <dbReference type="ARBA" id="ARBA00022679"/>
    </source>
</evidence>
<dbReference type="GO" id="GO:0005524">
    <property type="term" value="F:ATP binding"/>
    <property type="evidence" value="ECO:0007669"/>
    <property type="project" value="UniProtKB-KW"/>
</dbReference>
<feature type="coiled-coil region" evidence="9">
    <location>
        <begin position="15"/>
        <end position="42"/>
    </location>
</feature>
<keyword evidence="9" id="KW-0175">Coiled coil</keyword>
<dbReference type="GO" id="GO:0000155">
    <property type="term" value="F:phosphorelay sensor kinase activity"/>
    <property type="evidence" value="ECO:0007669"/>
    <property type="project" value="InterPro"/>
</dbReference>
<dbReference type="InterPro" id="IPR003661">
    <property type="entry name" value="HisK_dim/P_dom"/>
</dbReference>
<dbReference type="InterPro" id="IPR004358">
    <property type="entry name" value="Sig_transdc_His_kin-like_C"/>
</dbReference>
<evidence type="ECO:0000256" key="8">
    <source>
        <dbReference type="ARBA" id="ARBA00023012"/>
    </source>
</evidence>
<sequence length="290" mass="33252">MLYFENYYDMFLNMYARSEESVEKLKKELEIMEKQTLRYAQDLAKIFKKEREKAVQLDLTKEQLVRSARMALTGQLAASMAHEINNVITPAIGNIDLILLQQEALEPKLAERIMRVKELLDKVSSMLRQLLDFSRRETEKKEKVNVKKSILNVLNFLEYKIKKKAIKIQMTFPPELPEIYGDTDQLEQVFTNLTINAIEAMDVEGILEITVQYLPEKDYLEISFKDNGRGIASEDLDHIFAPFYTTKEAGKGTGLGLFVSYGIIEKHGGIIDVKSELGKGSTFTIKLPLK</sequence>
<dbReference type="Proteomes" id="UP000886268">
    <property type="component" value="Unassembled WGS sequence"/>
</dbReference>
<keyword evidence="6" id="KW-0418">Kinase</keyword>
<name>A0A7V1I3W1_DESA2</name>
<proteinExistence type="predicted"/>
<evidence type="ECO:0000256" key="3">
    <source>
        <dbReference type="ARBA" id="ARBA00022553"/>
    </source>
</evidence>
<keyword evidence="5" id="KW-0547">Nucleotide-binding</keyword>
<dbReference type="PANTHER" id="PTHR43065:SF46">
    <property type="entry name" value="C4-DICARBOXYLATE TRANSPORT SENSOR PROTEIN DCTB"/>
    <property type="match status" value="1"/>
</dbReference>
<evidence type="ECO:0000259" key="10">
    <source>
        <dbReference type="PROSITE" id="PS50109"/>
    </source>
</evidence>
<dbReference type="CDD" id="cd00082">
    <property type="entry name" value="HisKA"/>
    <property type="match status" value="1"/>
</dbReference>
<evidence type="ECO:0000256" key="1">
    <source>
        <dbReference type="ARBA" id="ARBA00000085"/>
    </source>
</evidence>
<keyword evidence="8" id="KW-0902">Two-component regulatory system</keyword>
<dbReference type="PROSITE" id="PS50109">
    <property type="entry name" value="HIS_KIN"/>
    <property type="match status" value="1"/>
</dbReference>
<organism evidence="11">
    <name type="scientific">Desulfofervidus auxilii</name>
    <dbReference type="NCBI Taxonomy" id="1621989"/>
    <lineage>
        <taxon>Bacteria</taxon>
        <taxon>Pseudomonadati</taxon>
        <taxon>Thermodesulfobacteriota</taxon>
        <taxon>Candidatus Desulfofervidia</taxon>
        <taxon>Candidatus Desulfofervidales</taxon>
        <taxon>Candidatus Desulfofervidaceae</taxon>
        <taxon>Candidatus Desulfofervidus</taxon>
    </lineage>
</organism>
<dbReference type="InterPro" id="IPR036890">
    <property type="entry name" value="HATPase_C_sf"/>
</dbReference>
<dbReference type="InterPro" id="IPR003594">
    <property type="entry name" value="HATPase_dom"/>
</dbReference>
<gene>
    <name evidence="11" type="ORF">ENJ03_02015</name>
</gene>
<dbReference type="SUPFAM" id="SSF47384">
    <property type="entry name" value="Homodimeric domain of signal transducing histidine kinase"/>
    <property type="match status" value="1"/>
</dbReference>
<keyword evidence="7" id="KW-0067">ATP-binding</keyword>
<dbReference type="SMART" id="SM00388">
    <property type="entry name" value="HisKA"/>
    <property type="match status" value="1"/>
</dbReference>
<keyword evidence="3" id="KW-0597">Phosphoprotein</keyword>
<dbReference type="FunFam" id="3.30.565.10:FF:000006">
    <property type="entry name" value="Sensor histidine kinase WalK"/>
    <property type="match status" value="1"/>
</dbReference>
<comment type="catalytic activity">
    <reaction evidence="1">
        <text>ATP + protein L-histidine = ADP + protein N-phospho-L-histidine.</text>
        <dbReference type="EC" id="2.7.13.3"/>
    </reaction>
</comment>
<dbReference type="InterPro" id="IPR036097">
    <property type="entry name" value="HisK_dim/P_sf"/>
</dbReference>
<dbReference type="PRINTS" id="PR00344">
    <property type="entry name" value="BCTRLSENSOR"/>
</dbReference>